<dbReference type="EMBL" id="BBMR01000001">
    <property type="protein sequence ID" value="GAL17467.1"/>
    <property type="molecule type" value="Genomic_DNA"/>
</dbReference>
<dbReference type="AlphaFoldDB" id="A0A090SD73"/>
<organism evidence="1 2">
    <name type="scientific">Vibrio maritimus</name>
    <dbReference type="NCBI Taxonomy" id="990268"/>
    <lineage>
        <taxon>Bacteria</taxon>
        <taxon>Pseudomonadati</taxon>
        <taxon>Pseudomonadota</taxon>
        <taxon>Gammaproteobacteria</taxon>
        <taxon>Vibrionales</taxon>
        <taxon>Vibrionaceae</taxon>
        <taxon>Vibrio</taxon>
    </lineage>
</organism>
<evidence type="ECO:0000313" key="1">
    <source>
        <dbReference type="EMBL" id="GAL17467.1"/>
    </source>
</evidence>
<gene>
    <name evidence="1" type="ORF">JCM19235_6016</name>
</gene>
<reference evidence="1 2" key="1">
    <citation type="submission" date="2014-09" db="EMBL/GenBank/DDBJ databases">
        <title>Vibrio maritimus JCM 19235. (C45) whole genome shotgun sequence.</title>
        <authorList>
            <person name="Sawabe T."/>
            <person name="Meirelles P."/>
            <person name="Nakanishi M."/>
            <person name="Sayaka M."/>
            <person name="Hattori M."/>
            <person name="Ohkuma M."/>
        </authorList>
    </citation>
    <scope>NUCLEOTIDE SEQUENCE [LARGE SCALE GENOMIC DNA]</scope>
    <source>
        <strain evidence="2">JCM19235</strain>
    </source>
</reference>
<dbReference type="OrthoDB" id="6630204at2"/>
<dbReference type="Proteomes" id="UP000029228">
    <property type="component" value="Unassembled WGS sequence"/>
</dbReference>
<dbReference type="Pfam" id="PF19991">
    <property type="entry name" value="HMA_2"/>
    <property type="match status" value="1"/>
</dbReference>
<comment type="caution">
    <text evidence="1">The sequence shown here is derived from an EMBL/GenBank/DDBJ whole genome shotgun (WGS) entry which is preliminary data.</text>
</comment>
<sequence>MNTYIHKTNQRLRVRSDFIKDHPSQVETLIQQLLDIDAVLQIKHKKHAGSVAICFDAKELDCESLLEIIESHGWTKSSDKPSFVEKAMVSGTKTLVRGVTGVALSRLVGPSVSRVLMNLA</sequence>
<name>A0A090SD73_9VIBR</name>
<keyword evidence="2" id="KW-1185">Reference proteome</keyword>
<protein>
    <submittedName>
        <fullName evidence="1">Uncharacterized protein</fullName>
    </submittedName>
</protein>
<accession>A0A090SD73</accession>
<evidence type="ECO:0000313" key="2">
    <source>
        <dbReference type="Proteomes" id="UP000029228"/>
    </source>
</evidence>
<proteinExistence type="predicted"/>
<dbReference type="STRING" id="990268.JCM19235_6016"/>